<name>A0A543JCX2_9PSEU</name>
<dbReference type="Proteomes" id="UP000316628">
    <property type="component" value="Unassembled WGS sequence"/>
</dbReference>
<dbReference type="EMBL" id="VFPP01000001">
    <property type="protein sequence ID" value="TQM80662.1"/>
    <property type="molecule type" value="Genomic_DNA"/>
</dbReference>
<keyword evidence="2" id="KW-1185">Reference proteome</keyword>
<sequence length="107" mass="11584">MDLTLVDDKDDEKAVSLFDDPKVVGEVQEFVDGQAPRVFAVVQETFGPPEDLQIVAWGMTTKTGVEVISVHGGMRMGLQSAESALIFYRAGGRAIPRIFWVGGAGEE</sequence>
<reference evidence="1 2" key="1">
    <citation type="submission" date="2019-06" db="EMBL/GenBank/DDBJ databases">
        <title>Sequencing the genomes of 1000 actinobacteria strains.</title>
        <authorList>
            <person name="Klenk H.-P."/>
        </authorList>
    </citation>
    <scope>NUCLEOTIDE SEQUENCE [LARGE SCALE GENOMIC DNA]</scope>
    <source>
        <strain evidence="1 2">DSM 45456</strain>
    </source>
</reference>
<accession>A0A543JCX2</accession>
<dbReference type="AlphaFoldDB" id="A0A543JCX2"/>
<protein>
    <submittedName>
        <fullName evidence="1">Uncharacterized protein</fullName>
    </submittedName>
</protein>
<comment type="caution">
    <text evidence="1">The sequence shown here is derived from an EMBL/GenBank/DDBJ whole genome shotgun (WGS) entry which is preliminary data.</text>
</comment>
<organism evidence="1 2">
    <name type="scientific">Saccharothrix saharensis</name>
    <dbReference type="NCBI Taxonomy" id="571190"/>
    <lineage>
        <taxon>Bacteria</taxon>
        <taxon>Bacillati</taxon>
        <taxon>Actinomycetota</taxon>
        <taxon>Actinomycetes</taxon>
        <taxon>Pseudonocardiales</taxon>
        <taxon>Pseudonocardiaceae</taxon>
        <taxon>Saccharothrix</taxon>
    </lineage>
</organism>
<proteinExistence type="predicted"/>
<gene>
    <name evidence="1" type="ORF">FHX81_3006</name>
</gene>
<evidence type="ECO:0000313" key="1">
    <source>
        <dbReference type="EMBL" id="TQM80662.1"/>
    </source>
</evidence>
<evidence type="ECO:0000313" key="2">
    <source>
        <dbReference type="Proteomes" id="UP000316628"/>
    </source>
</evidence>
<dbReference type="RefSeq" id="WP_141978732.1">
    <property type="nucleotide sequence ID" value="NZ_VFPP01000001.1"/>
</dbReference>
<dbReference type="OrthoDB" id="3690466at2"/>